<organism evidence="1 2">
    <name type="scientific">Streptomyces mesophilus</name>
    <dbReference type="NCBI Taxonomy" id="1775132"/>
    <lineage>
        <taxon>Bacteria</taxon>
        <taxon>Bacillati</taxon>
        <taxon>Actinomycetota</taxon>
        <taxon>Actinomycetes</taxon>
        <taxon>Kitasatosporales</taxon>
        <taxon>Streptomycetaceae</taxon>
        <taxon>Streptomyces</taxon>
    </lineage>
</organism>
<reference evidence="1 2" key="1">
    <citation type="submission" date="2020-02" db="EMBL/GenBank/DDBJ databases">
        <title>Whole-genome analyses of novel actinobacteria.</title>
        <authorList>
            <person name="Sahin N."/>
            <person name="Tokatli A."/>
        </authorList>
    </citation>
    <scope>NUCLEOTIDE SEQUENCE [LARGE SCALE GENOMIC DNA]</scope>
    <source>
        <strain evidence="1 2">YC504</strain>
    </source>
</reference>
<dbReference type="Proteomes" id="UP000481109">
    <property type="component" value="Unassembled WGS sequence"/>
</dbReference>
<name>A0A6G4XEX1_9ACTN</name>
<dbReference type="AlphaFoldDB" id="A0A6G4XEX1"/>
<evidence type="ECO:0000313" key="1">
    <source>
        <dbReference type="EMBL" id="NGO75783.1"/>
    </source>
</evidence>
<protein>
    <submittedName>
        <fullName evidence="1">Uncharacterized protein</fullName>
    </submittedName>
</protein>
<gene>
    <name evidence="1" type="ORF">G6045_08865</name>
</gene>
<accession>A0A6G4XEX1</accession>
<dbReference type="EMBL" id="JAAKZW010000020">
    <property type="protein sequence ID" value="NGO75783.1"/>
    <property type="molecule type" value="Genomic_DNA"/>
</dbReference>
<evidence type="ECO:0000313" key="2">
    <source>
        <dbReference type="Proteomes" id="UP000481109"/>
    </source>
</evidence>
<proteinExistence type="predicted"/>
<comment type="caution">
    <text evidence="1">The sequence shown here is derived from an EMBL/GenBank/DDBJ whole genome shotgun (WGS) entry which is preliminary data.</text>
</comment>
<keyword evidence="2" id="KW-1185">Reference proteome</keyword>
<dbReference type="RefSeq" id="WP_165331296.1">
    <property type="nucleotide sequence ID" value="NZ_JAAKZW010000020.1"/>
</dbReference>
<sequence>MLTAHGYVPLYMKDDDMDWVRADAVPDRRLIEPTGRWASEAVPRAENAWDTAPLAGCGTRFT</sequence>